<keyword evidence="10" id="KW-0573">Peptidoglycan synthesis</keyword>
<evidence type="ECO:0000256" key="1">
    <source>
        <dbReference type="ARBA" id="ARBA00004167"/>
    </source>
</evidence>
<evidence type="ECO:0000256" key="6">
    <source>
        <dbReference type="ARBA" id="ARBA00022670"/>
    </source>
</evidence>
<dbReference type="InterPro" id="IPR001460">
    <property type="entry name" value="PCN-bd_Tpept"/>
</dbReference>
<dbReference type="Pfam" id="PF00905">
    <property type="entry name" value="Transpeptidase"/>
    <property type="match status" value="1"/>
</dbReference>
<comment type="similarity">
    <text evidence="3">Belongs to the transpeptidase family.</text>
</comment>
<evidence type="ECO:0000256" key="5">
    <source>
        <dbReference type="ARBA" id="ARBA00022519"/>
    </source>
</evidence>
<dbReference type="GO" id="GO:0009252">
    <property type="term" value="P:peptidoglycan biosynthetic process"/>
    <property type="evidence" value="ECO:0007669"/>
    <property type="project" value="UniProtKB-KW"/>
</dbReference>
<gene>
    <name evidence="17" type="ORF">AVDCRST_MAG16-3052</name>
</gene>
<organism evidence="17">
    <name type="scientific">uncultured Frankineae bacterium</name>
    <dbReference type="NCBI Taxonomy" id="437475"/>
    <lineage>
        <taxon>Bacteria</taxon>
        <taxon>Bacillati</taxon>
        <taxon>Actinomycetota</taxon>
        <taxon>Actinomycetes</taxon>
        <taxon>Frankiales</taxon>
        <taxon>environmental samples</taxon>
    </lineage>
</organism>
<evidence type="ECO:0000313" key="17">
    <source>
        <dbReference type="EMBL" id="CAA9361354.1"/>
    </source>
</evidence>
<dbReference type="GO" id="GO:0006508">
    <property type="term" value="P:proteolysis"/>
    <property type="evidence" value="ECO:0007669"/>
    <property type="project" value="UniProtKB-KW"/>
</dbReference>
<dbReference type="Gene3D" id="3.90.1310.10">
    <property type="entry name" value="Penicillin-binding protein 2a (Domain 2)"/>
    <property type="match status" value="1"/>
</dbReference>
<keyword evidence="4" id="KW-1003">Cell membrane</keyword>
<feature type="domain" description="Penicillin-binding protein dimerisation" evidence="16">
    <location>
        <begin position="60"/>
        <end position="243"/>
    </location>
</feature>
<dbReference type="Gene3D" id="3.40.710.10">
    <property type="entry name" value="DD-peptidase/beta-lactamase superfamily"/>
    <property type="match status" value="1"/>
</dbReference>
<reference evidence="17" key="1">
    <citation type="submission" date="2020-02" db="EMBL/GenBank/DDBJ databases">
        <authorList>
            <person name="Meier V. D."/>
        </authorList>
    </citation>
    <scope>NUCLEOTIDE SEQUENCE</scope>
    <source>
        <strain evidence="17">AVDCRST_MAG16</strain>
    </source>
</reference>
<evidence type="ECO:0000256" key="14">
    <source>
        <dbReference type="SAM" id="MobiDB-lite"/>
    </source>
</evidence>
<comment type="subcellular location">
    <subcellularLocation>
        <location evidence="2">Cell membrane</location>
    </subcellularLocation>
    <subcellularLocation>
        <location evidence="1">Membrane</location>
        <topology evidence="1">Single-pass membrane protein</topology>
    </subcellularLocation>
</comment>
<keyword evidence="9" id="KW-0133">Cell shape</keyword>
<dbReference type="PANTHER" id="PTHR30627">
    <property type="entry name" value="PEPTIDOGLYCAN D,D-TRANSPEPTIDASE"/>
    <property type="match status" value="1"/>
</dbReference>
<dbReference type="GO" id="GO:0008360">
    <property type="term" value="P:regulation of cell shape"/>
    <property type="evidence" value="ECO:0007669"/>
    <property type="project" value="UniProtKB-KW"/>
</dbReference>
<keyword evidence="7" id="KW-0812">Transmembrane</keyword>
<keyword evidence="13" id="KW-0961">Cell wall biogenesis/degradation</keyword>
<dbReference type="PANTHER" id="PTHR30627:SF2">
    <property type="entry name" value="PEPTIDOGLYCAN D,D-TRANSPEPTIDASE MRDA"/>
    <property type="match status" value="1"/>
</dbReference>
<evidence type="ECO:0000259" key="15">
    <source>
        <dbReference type="Pfam" id="PF00905"/>
    </source>
</evidence>
<evidence type="ECO:0000256" key="11">
    <source>
        <dbReference type="ARBA" id="ARBA00022989"/>
    </source>
</evidence>
<name>A0A6J4MMN6_9ACTN</name>
<evidence type="ECO:0000256" key="10">
    <source>
        <dbReference type="ARBA" id="ARBA00022984"/>
    </source>
</evidence>
<evidence type="ECO:0000259" key="16">
    <source>
        <dbReference type="Pfam" id="PF03717"/>
    </source>
</evidence>
<dbReference type="GO" id="GO:0008658">
    <property type="term" value="F:penicillin binding"/>
    <property type="evidence" value="ECO:0007669"/>
    <property type="project" value="InterPro"/>
</dbReference>
<dbReference type="NCBIfam" id="TIGR03423">
    <property type="entry name" value="pbp2_mrdA"/>
    <property type="match status" value="1"/>
</dbReference>
<keyword evidence="17" id="KW-0121">Carboxypeptidase</keyword>
<evidence type="ECO:0000256" key="9">
    <source>
        <dbReference type="ARBA" id="ARBA00022960"/>
    </source>
</evidence>
<dbReference type="GO" id="GO:0071972">
    <property type="term" value="F:peptidoglycan L,D-transpeptidase activity"/>
    <property type="evidence" value="ECO:0007669"/>
    <property type="project" value="TreeGrafter"/>
</dbReference>
<dbReference type="InterPro" id="IPR050515">
    <property type="entry name" value="Beta-lactam/transpept"/>
</dbReference>
<evidence type="ECO:0000256" key="2">
    <source>
        <dbReference type="ARBA" id="ARBA00004236"/>
    </source>
</evidence>
<evidence type="ECO:0000256" key="12">
    <source>
        <dbReference type="ARBA" id="ARBA00023136"/>
    </source>
</evidence>
<dbReference type="GO" id="GO:0005886">
    <property type="term" value="C:plasma membrane"/>
    <property type="evidence" value="ECO:0007669"/>
    <property type="project" value="UniProtKB-SubCell"/>
</dbReference>
<sequence>MNTRWVPVTDRSRPRLFVLRVFVLTLLVTLFGRLVALQVTGGQDYAQAASANRVRPVVEAAPRGEVLDVRGAPLVRNRSALVVSVSRSTLLRQPDDGRAVLDRLAAVIGTPADELARSITPCGGEVVAPCWRGSPYQPVPVAEYDASDAAGLRRVLRIEERREEFPGVRAEFAAVRDYPRGTLAAHLLGYLGPISPAETKEPAYEGVSSTALVGRAGVEATYESALRGRDGVTELLVDRLGGVAGTSGSTPPVPGDTLVLSLDAGVQAVAEKALQGAIDRARTLRARGSGKRLEADSGSVVVLEAKTGRVVAMASYPSYDPSVFVGGASPAEYAELVDEDKGAPLVFRAIQGAYAPASTFKVVSTVGAVESGDYPLHGRFPCPGVYGPTGQSNFDSAPLGTVDLRQALVKSCDTVFYKFAYEQWQRDGGNRPVDDPKDPMVRMAQAFGLGQRTGVDLPSERRGTIADRAYKQALWEQTRDNRCKGAVNPELSPERRRANEEYCEDGHRFRGGDATNFAIGQGDTLVTPLQLATVYAAIANGGRLLEPHVARALVSPSGAVREIEPVVRSTVPASAEVLGYVREALAGVTQPGGTAAGAFAGSPVAVAGKTGTGEVAGKQDTSWFASFAPADAPELVVVGMVSQGGTGGTVAAPMVREVYDGIYGPGGLPGGRLPTTVPTGRPGASAAAP</sequence>
<dbReference type="EMBL" id="CADCUE010000288">
    <property type="protein sequence ID" value="CAA9361354.1"/>
    <property type="molecule type" value="Genomic_DNA"/>
</dbReference>
<dbReference type="GO" id="GO:0009002">
    <property type="term" value="F:serine-type D-Ala-D-Ala carboxypeptidase activity"/>
    <property type="evidence" value="ECO:0007669"/>
    <property type="project" value="UniProtKB-EC"/>
</dbReference>
<dbReference type="AlphaFoldDB" id="A0A6J4MMN6"/>
<dbReference type="SUPFAM" id="SSF56601">
    <property type="entry name" value="beta-lactamase/transpeptidase-like"/>
    <property type="match status" value="1"/>
</dbReference>
<proteinExistence type="inferred from homology"/>
<feature type="region of interest" description="Disordered" evidence="14">
    <location>
        <begin position="670"/>
        <end position="689"/>
    </location>
</feature>
<keyword evidence="12" id="KW-0472">Membrane</keyword>
<evidence type="ECO:0000256" key="13">
    <source>
        <dbReference type="ARBA" id="ARBA00023316"/>
    </source>
</evidence>
<keyword evidence="5" id="KW-0997">Cell inner membrane</keyword>
<dbReference type="InterPro" id="IPR012338">
    <property type="entry name" value="Beta-lactam/transpept-like"/>
</dbReference>
<dbReference type="Pfam" id="PF03717">
    <property type="entry name" value="PBP_dimer"/>
    <property type="match status" value="1"/>
</dbReference>
<dbReference type="InterPro" id="IPR036138">
    <property type="entry name" value="PBP_dimer_sf"/>
</dbReference>
<evidence type="ECO:0000256" key="4">
    <source>
        <dbReference type="ARBA" id="ARBA00022475"/>
    </source>
</evidence>
<dbReference type="SUPFAM" id="SSF56519">
    <property type="entry name" value="Penicillin binding protein dimerisation domain"/>
    <property type="match status" value="1"/>
</dbReference>
<evidence type="ECO:0000256" key="8">
    <source>
        <dbReference type="ARBA" id="ARBA00022801"/>
    </source>
</evidence>
<evidence type="ECO:0000256" key="3">
    <source>
        <dbReference type="ARBA" id="ARBA00007171"/>
    </source>
</evidence>
<protein>
    <submittedName>
        <fullName evidence="17">Peptidoglycan D,D-transpeptidase MrdA</fullName>
        <ecNumber evidence="17">3.4.16.4</ecNumber>
    </submittedName>
</protein>
<keyword evidence="8 17" id="KW-0378">Hydrolase</keyword>
<keyword evidence="11" id="KW-1133">Transmembrane helix</keyword>
<dbReference type="GO" id="GO:0071555">
    <property type="term" value="P:cell wall organization"/>
    <property type="evidence" value="ECO:0007669"/>
    <property type="project" value="UniProtKB-KW"/>
</dbReference>
<feature type="compositionally biased region" description="Low complexity" evidence="14">
    <location>
        <begin position="671"/>
        <end position="683"/>
    </location>
</feature>
<dbReference type="InterPro" id="IPR017790">
    <property type="entry name" value="Penicillin-binding_protein_2"/>
</dbReference>
<keyword evidence="6" id="KW-0645">Protease</keyword>
<accession>A0A6J4MMN6</accession>
<evidence type="ECO:0000256" key="7">
    <source>
        <dbReference type="ARBA" id="ARBA00022692"/>
    </source>
</evidence>
<dbReference type="InterPro" id="IPR005311">
    <property type="entry name" value="PBP_dimer"/>
</dbReference>
<dbReference type="EC" id="3.4.16.4" evidence="17"/>
<feature type="domain" description="Penicillin-binding protein transpeptidase" evidence="15">
    <location>
        <begin position="298"/>
        <end position="659"/>
    </location>
</feature>